<evidence type="ECO:0000256" key="12">
    <source>
        <dbReference type="ARBA" id="ARBA00047283"/>
    </source>
</evidence>
<dbReference type="Pfam" id="PF01029">
    <property type="entry name" value="NusB"/>
    <property type="match status" value="1"/>
</dbReference>
<evidence type="ECO:0000256" key="1">
    <source>
        <dbReference type="ARBA" id="ARBA00002724"/>
    </source>
</evidence>
<dbReference type="InterPro" id="IPR023267">
    <property type="entry name" value="RCMT"/>
</dbReference>
<gene>
    <name evidence="15" type="ORF">LO80_08860</name>
</gene>
<organism evidence="15 16">
    <name type="scientific">Candidatus Francisella endociliophora</name>
    <dbReference type="NCBI Taxonomy" id="653937"/>
    <lineage>
        <taxon>Bacteria</taxon>
        <taxon>Pseudomonadati</taxon>
        <taxon>Pseudomonadota</taxon>
        <taxon>Gammaproteobacteria</taxon>
        <taxon>Thiotrichales</taxon>
        <taxon>Francisellaceae</taxon>
        <taxon>Francisella</taxon>
    </lineage>
</organism>
<comment type="similarity">
    <text evidence="13">Belongs to the class I-like SAM-binding methyltransferase superfamily. RsmB/NOP family.</text>
</comment>
<dbReference type="SUPFAM" id="SSF53335">
    <property type="entry name" value="S-adenosyl-L-methionine-dependent methyltransferases"/>
    <property type="match status" value="1"/>
</dbReference>
<dbReference type="OrthoDB" id="9810297at2"/>
<comment type="subcellular location">
    <subcellularLocation>
        <location evidence="2">Cytoplasm</location>
    </subcellularLocation>
</comment>
<dbReference type="PANTHER" id="PTHR22807:SF61">
    <property type="entry name" value="NOL1_NOP2_SUN FAMILY PROTEIN _ ANTITERMINATION NUSB DOMAIN-CONTAINING PROTEIN"/>
    <property type="match status" value="1"/>
</dbReference>
<feature type="domain" description="SAM-dependent MTase RsmB/NOP-type" evidence="14">
    <location>
        <begin position="157"/>
        <end position="423"/>
    </location>
</feature>
<dbReference type="InterPro" id="IPR029063">
    <property type="entry name" value="SAM-dependent_MTases_sf"/>
</dbReference>
<evidence type="ECO:0000256" key="5">
    <source>
        <dbReference type="ARBA" id="ARBA00022552"/>
    </source>
</evidence>
<dbReference type="CDD" id="cd02440">
    <property type="entry name" value="AdoMet_MTases"/>
    <property type="match status" value="1"/>
</dbReference>
<keyword evidence="5" id="KW-0698">rRNA processing</keyword>
<dbReference type="AlphaFoldDB" id="A0A097ER99"/>
<evidence type="ECO:0000313" key="15">
    <source>
        <dbReference type="EMBL" id="AIT10067.1"/>
    </source>
</evidence>
<dbReference type="Gene3D" id="1.10.940.10">
    <property type="entry name" value="NusB-like"/>
    <property type="match status" value="1"/>
</dbReference>
<evidence type="ECO:0000256" key="9">
    <source>
        <dbReference type="ARBA" id="ARBA00022884"/>
    </source>
</evidence>
<dbReference type="eggNOG" id="COG0144">
    <property type="taxonomic scope" value="Bacteria"/>
</dbReference>
<dbReference type="HOGENOM" id="CLU_005316_0_1_6"/>
<protein>
    <recommendedName>
        <fullName evidence="3">16S rRNA (cytosine(967)-C(5))-methyltransferase</fullName>
        <ecNumber evidence="3">2.1.1.176</ecNumber>
    </recommendedName>
    <alternativeName>
        <fullName evidence="10">16S rRNA m5C967 methyltransferase</fullName>
    </alternativeName>
    <alternativeName>
        <fullName evidence="11">rRNA (cytosine-C(5)-)-methyltransferase RsmB</fullName>
    </alternativeName>
</protein>
<dbReference type="PANTHER" id="PTHR22807">
    <property type="entry name" value="NOP2 YEAST -RELATED NOL1/NOP2/FMU SUN DOMAIN-CONTAINING"/>
    <property type="match status" value="1"/>
</dbReference>
<dbReference type="SUPFAM" id="SSF48013">
    <property type="entry name" value="NusB-like"/>
    <property type="match status" value="1"/>
</dbReference>
<dbReference type="InterPro" id="IPR001678">
    <property type="entry name" value="MeTrfase_RsmB-F_NOP2_dom"/>
</dbReference>
<dbReference type="FunFam" id="3.40.50.150:FF:000022">
    <property type="entry name" value="Ribosomal RNA small subunit methyltransferase B"/>
    <property type="match status" value="1"/>
</dbReference>
<dbReference type="NCBIfam" id="TIGR00563">
    <property type="entry name" value="rsmB"/>
    <property type="match status" value="1"/>
</dbReference>
<dbReference type="Pfam" id="PF22458">
    <property type="entry name" value="RsmF-B_ferredox"/>
    <property type="match status" value="1"/>
</dbReference>
<dbReference type="GO" id="GO:0070475">
    <property type="term" value="P:rRNA base methylation"/>
    <property type="evidence" value="ECO:0007669"/>
    <property type="project" value="TreeGrafter"/>
</dbReference>
<keyword evidence="9 13" id="KW-0694">RNA-binding</keyword>
<feature type="binding site" evidence="13">
    <location>
        <begin position="245"/>
        <end position="251"/>
    </location>
    <ligand>
        <name>S-adenosyl-L-methionine</name>
        <dbReference type="ChEBI" id="CHEBI:59789"/>
    </ligand>
</feature>
<dbReference type="InterPro" id="IPR049560">
    <property type="entry name" value="MeTrfase_RsmB-F_NOP2_cat"/>
</dbReference>
<evidence type="ECO:0000256" key="7">
    <source>
        <dbReference type="ARBA" id="ARBA00022679"/>
    </source>
</evidence>
<keyword evidence="8 13" id="KW-0949">S-adenosyl-L-methionine</keyword>
<dbReference type="NCBIfam" id="NF008149">
    <property type="entry name" value="PRK10901.1"/>
    <property type="match status" value="1"/>
</dbReference>
<comment type="catalytic activity">
    <reaction evidence="12">
        <text>cytidine(967) in 16S rRNA + S-adenosyl-L-methionine = 5-methylcytidine(967) in 16S rRNA + S-adenosyl-L-homocysteine + H(+)</text>
        <dbReference type="Rhea" id="RHEA:42748"/>
        <dbReference type="Rhea" id="RHEA-COMP:10219"/>
        <dbReference type="Rhea" id="RHEA-COMP:10220"/>
        <dbReference type="ChEBI" id="CHEBI:15378"/>
        <dbReference type="ChEBI" id="CHEBI:57856"/>
        <dbReference type="ChEBI" id="CHEBI:59789"/>
        <dbReference type="ChEBI" id="CHEBI:74483"/>
        <dbReference type="ChEBI" id="CHEBI:82748"/>
        <dbReference type="EC" id="2.1.1.176"/>
    </reaction>
</comment>
<dbReference type="RefSeq" id="WP_040010442.1">
    <property type="nucleotide sequence ID" value="NZ_CP009574.1"/>
</dbReference>
<proteinExistence type="inferred from homology"/>
<dbReference type="InterPro" id="IPR054728">
    <property type="entry name" value="RsmB-like_ferredoxin"/>
</dbReference>
<dbReference type="PRINTS" id="PR02008">
    <property type="entry name" value="RCMTFAMILY"/>
</dbReference>
<dbReference type="GO" id="GO:0006355">
    <property type="term" value="P:regulation of DNA-templated transcription"/>
    <property type="evidence" value="ECO:0007669"/>
    <property type="project" value="InterPro"/>
</dbReference>
<dbReference type="InterPro" id="IPR035926">
    <property type="entry name" value="NusB-like_sf"/>
</dbReference>
<dbReference type="KEGG" id="frf:LO80_08860"/>
<dbReference type="InterPro" id="IPR004573">
    <property type="entry name" value="rRNA_ssu_MeTfrase_B"/>
</dbReference>
<keyword evidence="4" id="KW-0963">Cytoplasm</keyword>
<sequence>MNTRALAAKSILDILEKKYSLLTLDSKLCKLNISDQDKSFVKLLCYEFFRNFYSLKKIIDSLISKKTKFKAKVLIMLGALQIFEINQPLYASINETVSACKSLKILWAKKLVNGVLREISRDIDLLTQNYNNYKKIDMPNWLVDMLKKQYHDNYFDIIKASNSKANMFIRLNESKDTKVVLDYFEKNQIVYADTELKNCLKLDKAIDVKSNKLFQQGYFTIQDLSAQYMGHIIKPSNNDKILDACAAPGGKTTQVLELAPKAQITAIDVIDKRLELLKDNVNRISPNKSIDILKHDLTEAFTGKFDKIILDAPCSALGTIKRNPDIKILRTVKDIEDIQALQNKILQNLWNNNLEGNGYLLYITCSILKQENQDQIKSFIEKNQNAEIAKIEILKKYKIDIGYQIPPSINKGDGFYYCLLKKVSYP</sequence>
<evidence type="ECO:0000256" key="10">
    <source>
        <dbReference type="ARBA" id="ARBA00030399"/>
    </source>
</evidence>
<keyword evidence="7 13" id="KW-0808">Transferase</keyword>
<dbReference type="PROSITE" id="PS51686">
    <property type="entry name" value="SAM_MT_RSMB_NOP"/>
    <property type="match status" value="1"/>
</dbReference>
<feature type="active site" description="Nucleophile" evidence="13">
    <location>
        <position position="365"/>
    </location>
</feature>
<comment type="caution">
    <text evidence="13">Lacks conserved residue(s) required for the propagation of feature annotation.</text>
</comment>
<evidence type="ECO:0000256" key="8">
    <source>
        <dbReference type="ARBA" id="ARBA00022691"/>
    </source>
</evidence>
<evidence type="ECO:0000256" key="11">
    <source>
        <dbReference type="ARBA" id="ARBA00031088"/>
    </source>
</evidence>
<dbReference type="EMBL" id="CP009574">
    <property type="protein sequence ID" value="AIT10067.1"/>
    <property type="molecule type" value="Genomic_DNA"/>
</dbReference>
<comment type="function">
    <text evidence="1">Specifically methylates the cytosine at position 967 (m5C967) of 16S rRNA.</text>
</comment>
<feature type="binding site" evidence="13">
    <location>
        <position position="268"/>
    </location>
    <ligand>
        <name>S-adenosyl-L-methionine</name>
        <dbReference type="ChEBI" id="CHEBI:59789"/>
    </ligand>
</feature>
<evidence type="ECO:0000256" key="6">
    <source>
        <dbReference type="ARBA" id="ARBA00022603"/>
    </source>
</evidence>
<dbReference type="Gene3D" id="3.40.50.150">
    <property type="entry name" value="Vaccinia Virus protein VP39"/>
    <property type="match status" value="1"/>
</dbReference>
<dbReference type="GO" id="GO:0003723">
    <property type="term" value="F:RNA binding"/>
    <property type="evidence" value="ECO:0007669"/>
    <property type="project" value="UniProtKB-UniRule"/>
</dbReference>
<evidence type="ECO:0000256" key="3">
    <source>
        <dbReference type="ARBA" id="ARBA00012140"/>
    </source>
</evidence>
<dbReference type="STRING" id="1547445.LO80_08860"/>
<dbReference type="InterPro" id="IPR006027">
    <property type="entry name" value="NusB_RsmB_TIM44"/>
</dbReference>
<name>A0A097ER99_9GAMM</name>
<evidence type="ECO:0000256" key="2">
    <source>
        <dbReference type="ARBA" id="ARBA00004496"/>
    </source>
</evidence>
<dbReference type="EC" id="2.1.1.176" evidence="3"/>
<evidence type="ECO:0000256" key="4">
    <source>
        <dbReference type="ARBA" id="ARBA00022490"/>
    </source>
</evidence>
<evidence type="ECO:0000256" key="13">
    <source>
        <dbReference type="PROSITE-ProRule" id="PRU01023"/>
    </source>
</evidence>
<dbReference type="GO" id="GO:0009383">
    <property type="term" value="F:rRNA (cytosine-C5-)-methyltransferase activity"/>
    <property type="evidence" value="ECO:0007669"/>
    <property type="project" value="TreeGrafter"/>
</dbReference>
<evidence type="ECO:0000313" key="16">
    <source>
        <dbReference type="Proteomes" id="UP000029672"/>
    </source>
</evidence>
<reference evidence="15 16" key="1">
    <citation type="submission" date="2014-10" db="EMBL/GenBank/DDBJ databases">
        <title>Whole genome sequence of Francisella endociliophora strain FSC1006, isolated from a laboratory culture of the marine ciliate Euplotes raikovi.</title>
        <authorList>
            <person name="Granberg M."/>
            <person name="Backman S."/>
            <person name="Lundmark E."/>
            <person name="Nilsson E."/>
            <person name="Karlsson E."/>
            <person name="Thelaus J."/>
            <person name="Ohrman C."/>
            <person name="Larkeryd A."/>
            <person name="Stenberg P."/>
        </authorList>
    </citation>
    <scope>NUCLEOTIDE SEQUENCE [LARGE SCALE GENOMIC DNA]</scope>
    <source>
        <strain evidence="15 16">FSC1006</strain>
    </source>
</reference>
<keyword evidence="6 13" id="KW-0489">Methyltransferase</keyword>
<feature type="binding site" evidence="13">
    <location>
        <position position="311"/>
    </location>
    <ligand>
        <name>S-adenosyl-L-methionine</name>
        <dbReference type="ChEBI" id="CHEBI:59789"/>
    </ligand>
</feature>
<dbReference type="Proteomes" id="UP000029672">
    <property type="component" value="Chromosome"/>
</dbReference>
<evidence type="ECO:0000259" key="14">
    <source>
        <dbReference type="PROSITE" id="PS51686"/>
    </source>
</evidence>
<keyword evidence="16" id="KW-1185">Reference proteome</keyword>
<dbReference type="GO" id="GO:0005829">
    <property type="term" value="C:cytosol"/>
    <property type="evidence" value="ECO:0007669"/>
    <property type="project" value="TreeGrafter"/>
</dbReference>
<dbReference type="Pfam" id="PF01189">
    <property type="entry name" value="Methyltr_RsmB-F"/>
    <property type="match status" value="1"/>
</dbReference>
<accession>A0A097ER99</accession>